<dbReference type="Proteomes" id="UP000204221">
    <property type="component" value="Chromosome"/>
</dbReference>
<gene>
    <name evidence="5" type="primary">fhuD</name>
    <name evidence="5" type="ORF">AHOG_09910</name>
</gene>
<dbReference type="RefSeq" id="WP_093941103.1">
    <property type="nucleotide sequence ID" value="NZ_CP022521.1"/>
</dbReference>
<evidence type="ECO:0000256" key="2">
    <source>
        <dbReference type="ARBA" id="ARBA00008814"/>
    </source>
</evidence>
<comment type="similarity">
    <text evidence="2">Belongs to the bacterial solute-binding protein 8 family.</text>
</comment>
<accession>A0A221W1H3</accession>
<dbReference type="AlphaFoldDB" id="A0A221W1H3"/>
<dbReference type="InterPro" id="IPR051313">
    <property type="entry name" value="Bact_iron-sidero_bind"/>
</dbReference>
<sequence length="323" mass="34005">MRTTRVTIGLSLAAALFAAGCGTTEEVEADPAPRGGDPVTVVDSRGREVTLDGPAERVAATEWNGVEHLVSLDVMPVAASDIEGYTQWVSAAPLDDTPTDIGTRGEPSIDTLGSLDLDLVVVTDSLNEGAIAQIETTTPVIVIAGSSATDPIGSMFESLDMIATATGTEDRAEELRAEFDAKIAEGTAAVEELGATGDQFAFSDAYVDSGTVSIRPFTEGALVPEVLERIGLVNSWPMEGDGAFGLGQADVEGLTELPDVHFWYMANDVFGDPYEELADNAIWQSLPFVVSGKVQRLPDALWMFGGPLSMGQYVDAAVDALED</sequence>
<proteinExistence type="inferred from homology"/>
<dbReference type="OrthoDB" id="9793175at2"/>
<evidence type="ECO:0000256" key="4">
    <source>
        <dbReference type="ARBA" id="ARBA00022729"/>
    </source>
</evidence>
<reference evidence="5 6" key="1">
    <citation type="submission" date="2017-07" db="EMBL/GenBank/DDBJ databases">
        <title>Complete genome sequence of Actinoalloteichus hoggarensis DSM 45943, type strain of Actinoalloteichus hoggarensis.</title>
        <authorList>
            <person name="Ruckert C."/>
            <person name="Nouioui I."/>
            <person name="Willmese J."/>
            <person name="van Wezel G."/>
            <person name="Klenk H.-P."/>
            <person name="Kalinowski J."/>
            <person name="Zotchev S.B."/>
        </authorList>
    </citation>
    <scope>NUCLEOTIDE SEQUENCE [LARGE SCALE GENOMIC DNA]</scope>
    <source>
        <strain evidence="5 6">DSM 45943</strain>
    </source>
</reference>
<dbReference type="EMBL" id="CP022521">
    <property type="protein sequence ID" value="ASO19626.1"/>
    <property type="molecule type" value="Genomic_DNA"/>
</dbReference>
<keyword evidence="3" id="KW-0813">Transport</keyword>
<dbReference type="KEGG" id="ahg:AHOG_09910"/>
<dbReference type="PANTHER" id="PTHR30532">
    <property type="entry name" value="IRON III DICITRATE-BINDING PERIPLASMIC PROTEIN"/>
    <property type="match status" value="1"/>
</dbReference>
<evidence type="ECO:0000313" key="5">
    <source>
        <dbReference type="EMBL" id="ASO19626.1"/>
    </source>
</evidence>
<dbReference type="GO" id="GO:0030288">
    <property type="term" value="C:outer membrane-bounded periplasmic space"/>
    <property type="evidence" value="ECO:0007669"/>
    <property type="project" value="TreeGrafter"/>
</dbReference>
<dbReference type="InterPro" id="IPR002491">
    <property type="entry name" value="ABC_transptr_periplasmic_BD"/>
</dbReference>
<dbReference type="GO" id="GO:1901678">
    <property type="term" value="P:iron coordination entity transport"/>
    <property type="evidence" value="ECO:0007669"/>
    <property type="project" value="UniProtKB-ARBA"/>
</dbReference>
<evidence type="ECO:0000313" key="6">
    <source>
        <dbReference type="Proteomes" id="UP000204221"/>
    </source>
</evidence>
<keyword evidence="6" id="KW-1185">Reference proteome</keyword>
<evidence type="ECO:0000256" key="1">
    <source>
        <dbReference type="ARBA" id="ARBA00004196"/>
    </source>
</evidence>
<dbReference type="PROSITE" id="PS51257">
    <property type="entry name" value="PROKAR_LIPOPROTEIN"/>
    <property type="match status" value="1"/>
</dbReference>
<dbReference type="SUPFAM" id="SSF53807">
    <property type="entry name" value="Helical backbone' metal receptor"/>
    <property type="match status" value="1"/>
</dbReference>
<dbReference type="PROSITE" id="PS50983">
    <property type="entry name" value="FE_B12_PBP"/>
    <property type="match status" value="1"/>
</dbReference>
<dbReference type="Gene3D" id="3.40.50.1980">
    <property type="entry name" value="Nitrogenase molybdenum iron protein domain"/>
    <property type="match status" value="2"/>
</dbReference>
<dbReference type="PANTHER" id="PTHR30532:SF1">
    <property type="entry name" value="IRON(3+)-HYDROXAMATE-BINDING PROTEIN FHUD"/>
    <property type="match status" value="1"/>
</dbReference>
<name>A0A221W1H3_9PSEU</name>
<dbReference type="Pfam" id="PF01497">
    <property type="entry name" value="Peripla_BP_2"/>
    <property type="match status" value="1"/>
</dbReference>
<dbReference type="CDD" id="cd01146">
    <property type="entry name" value="FhuD"/>
    <property type="match status" value="1"/>
</dbReference>
<organism evidence="5 6">
    <name type="scientific">Actinoalloteichus hoggarensis</name>
    <dbReference type="NCBI Taxonomy" id="1470176"/>
    <lineage>
        <taxon>Bacteria</taxon>
        <taxon>Bacillati</taxon>
        <taxon>Actinomycetota</taxon>
        <taxon>Actinomycetes</taxon>
        <taxon>Pseudonocardiales</taxon>
        <taxon>Pseudonocardiaceae</taxon>
        <taxon>Actinoalloteichus</taxon>
    </lineage>
</organism>
<comment type="subcellular location">
    <subcellularLocation>
        <location evidence="1">Cell envelope</location>
    </subcellularLocation>
</comment>
<protein>
    <submittedName>
        <fullName evidence="5">Iron(3+)-hydroxamate-binding protein FhuD</fullName>
    </submittedName>
</protein>
<evidence type="ECO:0000256" key="3">
    <source>
        <dbReference type="ARBA" id="ARBA00022448"/>
    </source>
</evidence>
<keyword evidence="4" id="KW-0732">Signal</keyword>